<feature type="domain" description="DinB-like" evidence="1">
    <location>
        <begin position="37"/>
        <end position="168"/>
    </location>
</feature>
<dbReference type="KEGG" id="gcr:GcLGCM259_0523"/>
<organism evidence="2 3">
    <name type="scientific">Glutamicibacter creatinolyticus</name>
    <dbReference type="NCBI Taxonomy" id="162496"/>
    <lineage>
        <taxon>Bacteria</taxon>
        <taxon>Bacillati</taxon>
        <taxon>Actinomycetota</taxon>
        <taxon>Actinomycetes</taxon>
        <taxon>Micrococcales</taxon>
        <taxon>Micrococcaceae</taxon>
        <taxon>Glutamicibacter</taxon>
    </lineage>
</organism>
<evidence type="ECO:0000313" key="3">
    <source>
        <dbReference type="Proteomes" id="UP000307000"/>
    </source>
</evidence>
<dbReference type="GO" id="GO:0008168">
    <property type="term" value="F:methyltransferase activity"/>
    <property type="evidence" value="ECO:0007669"/>
    <property type="project" value="UniProtKB-KW"/>
</dbReference>
<dbReference type="SUPFAM" id="SSF109854">
    <property type="entry name" value="DinB/YfiT-like putative metalloenzymes"/>
    <property type="match status" value="1"/>
</dbReference>
<sequence length="173" mass="19976">MEGIVPDDKDWTVVLDEICTECAHDVRSTTPEEIVDELPDKVDRYLLALHREHARERTDPSRWSVQEYVVHVADMLRVMVLRFNLMLAEDEPTFPNWDQDEAAEQARYNELDPEEAASRLRAASAMFMTRLDGISPHEYSRKGLRSNGAAFTVASLAQYAWHDVLHHLWDIKA</sequence>
<dbReference type="AlphaFoldDB" id="A0A5B7WQJ4"/>
<proteinExistence type="predicted"/>
<dbReference type="Pfam" id="PF12867">
    <property type="entry name" value="DinB_2"/>
    <property type="match status" value="1"/>
</dbReference>
<evidence type="ECO:0000313" key="2">
    <source>
        <dbReference type="EMBL" id="QCY46288.1"/>
    </source>
</evidence>
<dbReference type="EMBL" id="CP034412">
    <property type="protein sequence ID" value="QCY46288.1"/>
    <property type="molecule type" value="Genomic_DNA"/>
</dbReference>
<keyword evidence="3" id="KW-1185">Reference proteome</keyword>
<dbReference type="RefSeq" id="WP_054820988.1">
    <property type="nucleotide sequence ID" value="NZ_BAAAGL010000004.1"/>
</dbReference>
<reference evidence="2 3" key="1">
    <citation type="submission" date="2018-12" db="EMBL/GenBank/DDBJ databases">
        <title>Complete Genome Sequence of Glutamicibacter creatinolyticus strain LGCM259,isolated from an abscess of a 12-year-old mare in Italy.</title>
        <authorList>
            <person name="Santos R.G."/>
            <person name="Silva A.L."/>
            <person name="Seyffert N."/>
            <person name="Castro T.L.P."/>
            <person name="Attili A.R."/>
            <person name="Rifici C."/>
            <person name="Mazzullo G."/>
            <person name="Brenig B."/>
            <person name="Venanzi F."/>
            <person name="Azevedo V."/>
        </authorList>
    </citation>
    <scope>NUCLEOTIDE SEQUENCE [LARGE SCALE GENOMIC DNA]</scope>
    <source>
        <strain evidence="2 3">LGCM 259</strain>
    </source>
</reference>
<evidence type="ECO:0000259" key="1">
    <source>
        <dbReference type="Pfam" id="PF12867"/>
    </source>
</evidence>
<dbReference type="GO" id="GO:0032259">
    <property type="term" value="P:methylation"/>
    <property type="evidence" value="ECO:0007669"/>
    <property type="project" value="UniProtKB-KW"/>
</dbReference>
<keyword evidence="2" id="KW-0489">Methyltransferase</keyword>
<dbReference type="InterPro" id="IPR024775">
    <property type="entry name" value="DinB-like"/>
</dbReference>
<name>A0A5B7WQJ4_9MICC</name>
<accession>A0A5B7WQJ4</accession>
<gene>
    <name evidence="2" type="ORF">GcLGCM259_0523</name>
</gene>
<dbReference type="Proteomes" id="UP000307000">
    <property type="component" value="Chromosome"/>
</dbReference>
<keyword evidence="2" id="KW-0808">Transferase</keyword>
<protein>
    <submittedName>
        <fullName evidence="2">Methyltransferase type 12</fullName>
    </submittedName>
</protein>
<dbReference type="InterPro" id="IPR034660">
    <property type="entry name" value="DinB/YfiT-like"/>
</dbReference>
<dbReference type="Gene3D" id="1.20.120.450">
    <property type="entry name" value="dinb family like domain"/>
    <property type="match status" value="1"/>
</dbReference>